<dbReference type="SUPFAM" id="SSF47353">
    <property type="entry name" value="Retrovirus capsid dimerization domain-like"/>
    <property type="match status" value="1"/>
</dbReference>
<dbReference type="AlphaFoldDB" id="A0AAV7V774"/>
<keyword evidence="1" id="KW-0479">Metal-binding</keyword>
<evidence type="ECO:0000259" key="3">
    <source>
        <dbReference type="PROSITE" id="PS50158"/>
    </source>
</evidence>
<dbReference type="SUPFAM" id="SSF50630">
    <property type="entry name" value="Acid proteases"/>
    <property type="match status" value="1"/>
</dbReference>
<evidence type="ECO:0000313" key="5">
    <source>
        <dbReference type="EMBL" id="KAJ1197227.1"/>
    </source>
</evidence>
<dbReference type="GO" id="GO:0008270">
    <property type="term" value="F:zinc ion binding"/>
    <property type="evidence" value="ECO:0007669"/>
    <property type="project" value="UniProtKB-KW"/>
</dbReference>
<dbReference type="PANTHER" id="PTHR46888:SF1">
    <property type="entry name" value="RIBONUCLEASE H"/>
    <property type="match status" value="1"/>
</dbReference>
<feature type="region of interest" description="Disordered" evidence="2">
    <location>
        <begin position="89"/>
        <end position="121"/>
    </location>
</feature>
<protein>
    <recommendedName>
        <fullName evidence="7">CCHC-type domain-containing protein</fullName>
    </recommendedName>
</protein>
<comment type="caution">
    <text evidence="5">The sequence shown here is derived from an EMBL/GenBank/DDBJ whole genome shotgun (WGS) entry which is preliminary data.</text>
</comment>
<dbReference type="InterPro" id="IPR036875">
    <property type="entry name" value="Znf_CCHC_sf"/>
</dbReference>
<dbReference type="InterPro" id="IPR003309">
    <property type="entry name" value="SCAN_dom"/>
</dbReference>
<evidence type="ECO:0000256" key="1">
    <source>
        <dbReference type="PROSITE-ProRule" id="PRU00047"/>
    </source>
</evidence>
<reference evidence="5" key="1">
    <citation type="journal article" date="2022" name="bioRxiv">
        <title>Sequencing and chromosome-scale assembly of the giantPleurodeles waltlgenome.</title>
        <authorList>
            <person name="Brown T."/>
            <person name="Elewa A."/>
            <person name="Iarovenko S."/>
            <person name="Subramanian E."/>
            <person name="Araus A.J."/>
            <person name="Petzold A."/>
            <person name="Susuki M."/>
            <person name="Suzuki K.-i.T."/>
            <person name="Hayashi T."/>
            <person name="Toyoda A."/>
            <person name="Oliveira C."/>
            <person name="Osipova E."/>
            <person name="Leigh N.D."/>
            <person name="Simon A."/>
            <person name="Yun M.H."/>
        </authorList>
    </citation>
    <scope>NUCLEOTIDE SEQUENCE</scope>
    <source>
        <strain evidence="5">20211129_DDA</strain>
        <tissue evidence="5">Liver</tissue>
    </source>
</reference>
<dbReference type="PROSITE" id="PS50158">
    <property type="entry name" value="ZF_CCHC"/>
    <property type="match status" value="1"/>
</dbReference>
<dbReference type="GO" id="GO:0003676">
    <property type="term" value="F:nucleic acid binding"/>
    <property type="evidence" value="ECO:0007669"/>
    <property type="project" value="InterPro"/>
</dbReference>
<dbReference type="Pfam" id="PF02023">
    <property type="entry name" value="SCAN"/>
    <property type="match status" value="1"/>
</dbReference>
<dbReference type="Gene3D" id="4.10.60.10">
    <property type="entry name" value="Zinc finger, CCHC-type"/>
    <property type="match status" value="1"/>
</dbReference>
<accession>A0AAV7V774</accession>
<gene>
    <name evidence="5" type="ORF">NDU88_001089</name>
</gene>
<feature type="domain" description="CCHC-type" evidence="3">
    <location>
        <begin position="127"/>
        <end position="142"/>
    </location>
</feature>
<proteinExistence type="predicted"/>
<keyword evidence="1" id="KW-0862">Zinc</keyword>
<dbReference type="Gene3D" id="1.10.4020.10">
    <property type="entry name" value="DNA breaking-rejoining enzymes"/>
    <property type="match status" value="1"/>
</dbReference>
<name>A0AAV7V774_PLEWA</name>
<dbReference type="PROSITE" id="PS50804">
    <property type="entry name" value="SCAN_BOX"/>
    <property type="match status" value="1"/>
</dbReference>
<dbReference type="Proteomes" id="UP001066276">
    <property type="component" value="Chromosome 2_1"/>
</dbReference>
<feature type="domain" description="SCAN box" evidence="4">
    <location>
        <begin position="1"/>
        <end position="72"/>
    </location>
</feature>
<dbReference type="PANTHER" id="PTHR46888">
    <property type="entry name" value="ZINC KNUCKLE DOMAINCONTAINING PROTEIN-RELATED"/>
    <property type="match status" value="1"/>
</dbReference>
<keyword evidence="6" id="KW-1185">Reference proteome</keyword>
<dbReference type="Pfam" id="PF00098">
    <property type="entry name" value="zf-CCHC"/>
    <property type="match status" value="1"/>
</dbReference>
<dbReference type="InterPro" id="IPR021109">
    <property type="entry name" value="Peptidase_aspartic_dom_sf"/>
</dbReference>
<evidence type="ECO:0000259" key="4">
    <source>
        <dbReference type="PROSITE" id="PS50804"/>
    </source>
</evidence>
<keyword evidence="1" id="KW-0863">Zinc-finger</keyword>
<sequence length="228" mass="26079">MKFCKAKWGQNEDPRTFYYRVKDLGLKWLGPLGTNREDVIKAIILEQYLDSLPTNTRNWIRQHPKIDTELAVDFACAYHRSVYVKSQTPRPLSKMPITPPQYTTRRPLEEPGTSWSTERNPMQQPQCFNCGEWGHIARGCPKKHEGVEPMEIGVTRGRVLCVGKGDRSFKQPLRINGQLVMALIDSGCSQSVIRRDLVKPVSSTTEHWVTICCIHGDRAQYPLELVDV</sequence>
<evidence type="ECO:0000313" key="6">
    <source>
        <dbReference type="Proteomes" id="UP001066276"/>
    </source>
</evidence>
<dbReference type="SMART" id="SM00343">
    <property type="entry name" value="ZnF_C2HC"/>
    <property type="match status" value="1"/>
</dbReference>
<evidence type="ECO:0008006" key="7">
    <source>
        <dbReference type="Google" id="ProtNLM"/>
    </source>
</evidence>
<dbReference type="SUPFAM" id="SSF57756">
    <property type="entry name" value="Retrovirus zinc finger-like domains"/>
    <property type="match status" value="1"/>
</dbReference>
<evidence type="ECO:0000256" key="2">
    <source>
        <dbReference type="SAM" id="MobiDB-lite"/>
    </source>
</evidence>
<dbReference type="InterPro" id="IPR001878">
    <property type="entry name" value="Znf_CCHC"/>
</dbReference>
<dbReference type="InterPro" id="IPR038269">
    <property type="entry name" value="SCAN_sf"/>
</dbReference>
<dbReference type="EMBL" id="JANPWB010000003">
    <property type="protein sequence ID" value="KAJ1197227.1"/>
    <property type="molecule type" value="Genomic_DNA"/>
</dbReference>
<organism evidence="5 6">
    <name type="scientific">Pleurodeles waltl</name>
    <name type="common">Iberian ribbed newt</name>
    <dbReference type="NCBI Taxonomy" id="8319"/>
    <lineage>
        <taxon>Eukaryota</taxon>
        <taxon>Metazoa</taxon>
        <taxon>Chordata</taxon>
        <taxon>Craniata</taxon>
        <taxon>Vertebrata</taxon>
        <taxon>Euteleostomi</taxon>
        <taxon>Amphibia</taxon>
        <taxon>Batrachia</taxon>
        <taxon>Caudata</taxon>
        <taxon>Salamandroidea</taxon>
        <taxon>Salamandridae</taxon>
        <taxon>Pleurodelinae</taxon>
        <taxon>Pleurodeles</taxon>
    </lineage>
</organism>